<sequence length="104" mass="11801">MFAVRDLDLYDCTGDPERQYKHHSLLPDEHSLQGNLEKFLGQVQEKVGQSCTCRCEHVIFRGWNHAESILEAADHVPNFTAANMFGNSLVSLERQHNKSAATFI</sequence>
<accession>A0AAV3ZG41</accession>
<reference evidence="1 2" key="1">
    <citation type="journal article" date="2021" name="Elife">
        <title>Chloroplast acquisition without the gene transfer in kleptoplastic sea slugs, Plakobranchus ocellatus.</title>
        <authorList>
            <person name="Maeda T."/>
            <person name="Takahashi S."/>
            <person name="Yoshida T."/>
            <person name="Shimamura S."/>
            <person name="Takaki Y."/>
            <person name="Nagai Y."/>
            <person name="Toyoda A."/>
            <person name="Suzuki Y."/>
            <person name="Arimoto A."/>
            <person name="Ishii H."/>
            <person name="Satoh N."/>
            <person name="Nishiyama T."/>
            <person name="Hasebe M."/>
            <person name="Maruyama T."/>
            <person name="Minagawa J."/>
            <person name="Obokata J."/>
            <person name="Shigenobu S."/>
        </authorList>
    </citation>
    <scope>NUCLEOTIDE SEQUENCE [LARGE SCALE GENOMIC DNA]</scope>
</reference>
<protein>
    <submittedName>
        <fullName evidence="1">Uncharacterized protein</fullName>
    </submittedName>
</protein>
<dbReference type="AlphaFoldDB" id="A0AAV3ZG41"/>
<evidence type="ECO:0000313" key="1">
    <source>
        <dbReference type="EMBL" id="GFN93333.1"/>
    </source>
</evidence>
<dbReference type="EMBL" id="BLXT01002329">
    <property type="protein sequence ID" value="GFN93333.1"/>
    <property type="molecule type" value="Genomic_DNA"/>
</dbReference>
<organism evidence="1 2">
    <name type="scientific">Plakobranchus ocellatus</name>
    <dbReference type="NCBI Taxonomy" id="259542"/>
    <lineage>
        <taxon>Eukaryota</taxon>
        <taxon>Metazoa</taxon>
        <taxon>Spiralia</taxon>
        <taxon>Lophotrochozoa</taxon>
        <taxon>Mollusca</taxon>
        <taxon>Gastropoda</taxon>
        <taxon>Heterobranchia</taxon>
        <taxon>Euthyneura</taxon>
        <taxon>Panpulmonata</taxon>
        <taxon>Sacoglossa</taxon>
        <taxon>Placobranchoidea</taxon>
        <taxon>Plakobranchidae</taxon>
        <taxon>Plakobranchus</taxon>
    </lineage>
</organism>
<name>A0AAV3ZG41_9GAST</name>
<comment type="caution">
    <text evidence="1">The sequence shown here is derived from an EMBL/GenBank/DDBJ whole genome shotgun (WGS) entry which is preliminary data.</text>
</comment>
<proteinExistence type="predicted"/>
<keyword evidence="2" id="KW-1185">Reference proteome</keyword>
<evidence type="ECO:0000313" key="2">
    <source>
        <dbReference type="Proteomes" id="UP000735302"/>
    </source>
</evidence>
<gene>
    <name evidence="1" type="ORF">PoB_001983900</name>
</gene>
<dbReference type="Proteomes" id="UP000735302">
    <property type="component" value="Unassembled WGS sequence"/>
</dbReference>